<feature type="domain" description="Beta-lactamase-related" evidence="1">
    <location>
        <begin position="33"/>
        <end position="347"/>
    </location>
</feature>
<evidence type="ECO:0000259" key="1">
    <source>
        <dbReference type="Pfam" id="PF00144"/>
    </source>
</evidence>
<comment type="caution">
    <text evidence="2">The sequence shown here is derived from an EMBL/GenBank/DDBJ whole genome shotgun (WGS) entry which is preliminary data.</text>
</comment>
<sequence length="491" mass="55093">MKQIVLWIAGTLAPMLTYGQSAALKHRLDSITQNHQWAFDIPGYVAAVIQDGRVIHLRAIGVESTATAKPVTTRSDFHMASVSKPFAATAILHLRDQGKLDLDSPLVYYLPYFRMKEEEYINITLRHILTHSSGIPDVTDYQWDHPQTGDGSAEVYVRSFSDKQLDFSPGSEFRYSNAAYDLLASVIADISGLSFEEYVRKNILLPAGMRSSSFLLADITEEGRAAPHEFDDALQLSPAAVYPYNRIHAPSSTLHANLLDMIQWARIWLNKGTGKDGSVLQASTWEEMLMPQRRVNDEYQVCLSWFETMIEGHKVYFHSGGDTGFRTFVGFAPSENAAVILMGNNDLFDGAQAGFRYFRALFSAAPVAPVVKSIHLELRKLILTSGIISVKERYEREKQSDPLKYDTSSGSILQLAGLLFDHGHRKETTDVLQWGASLYPGDGSWLEHLGDVHAAWQDKQAALMYYRRALVLTGEIQRKSLDEKIRALEKE</sequence>
<dbReference type="InterPro" id="IPR001466">
    <property type="entry name" value="Beta-lactam-related"/>
</dbReference>
<organism evidence="2 3">
    <name type="scientific">Terrimonas ginsenosidimutans</name>
    <dbReference type="NCBI Taxonomy" id="2908004"/>
    <lineage>
        <taxon>Bacteria</taxon>
        <taxon>Pseudomonadati</taxon>
        <taxon>Bacteroidota</taxon>
        <taxon>Chitinophagia</taxon>
        <taxon>Chitinophagales</taxon>
        <taxon>Chitinophagaceae</taxon>
        <taxon>Terrimonas</taxon>
    </lineage>
</organism>
<dbReference type="PANTHER" id="PTHR46825:SF9">
    <property type="entry name" value="BETA-LACTAMASE-RELATED DOMAIN-CONTAINING PROTEIN"/>
    <property type="match status" value="1"/>
</dbReference>
<reference evidence="2" key="1">
    <citation type="submission" date="2022-01" db="EMBL/GenBank/DDBJ databases">
        <authorList>
            <person name="Jo J.-H."/>
            <person name="Im W.-T."/>
        </authorList>
    </citation>
    <scope>NUCLEOTIDE SEQUENCE</scope>
    <source>
        <strain evidence="2">NA20</strain>
    </source>
</reference>
<dbReference type="Proteomes" id="UP001165367">
    <property type="component" value="Unassembled WGS sequence"/>
</dbReference>
<gene>
    <name evidence="2" type="ORF">LZZ85_22000</name>
</gene>
<proteinExistence type="predicted"/>
<dbReference type="SUPFAM" id="SSF56601">
    <property type="entry name" value="beta-lactamase/transpeptidase-like"/>
    <property type="match status" value="1"/>
</dbReference>
<dbReference type="Gene3D" id="3.40.710.10">
    <property type="entry name" value="DD-peptidase/beta-lactamase superfamily"/>
    <property type="match status" value="1"/>
</dbReference>
<dbReference type="InterPro" id="IPR012338">
    <property type="entry name" value="Beta-lactam/transpept-like"/>
</dbReference>
<name>A0ABS9KXB3_9BACT</name>
<evidence type="ECO:0000313" key="3">
    <source>
        <dbReference type="Proteomes" id="UP001165367"/>
    </source>
</evidence>
<dbReference type="Pfam" id="PF00144">
    <property type="entry name" value="Beta-lactamase"/>
    <property type="match status" value="1"/>
</dbReference>
<dbReference type="InterPro" id="IPR050491">
    <property type="entry name" value="AmpC-like"/>
</dbReference>
<dbReference type="EMBL" id="JAKLTR010000016">
    <property type="protein sequence ID" value="MCG2616986.1"/>
    <property type="molecule type" value="Genomic_DNA"/>
</dbReference>
<keyword evidence="3" id="KW-1185">Reference proteome</keyword>
<protein>
    <submittedName>
        <fullName evidence="2">Beta-lactamase family protein</fullName>
    </submittedName>
</protein>
<accession>A0ABS9KXB3</accession>
<dbReference type="RefSeq" id="WP_237875523.1">
    <property type="nucleotide sequence ID" value="NZ_JAKLTR010000016.1"/>
</dbReference>
<dbReference type="PANTHER" id="PTHR46825">
    <property type="entry name" value="D-ALANYL-D-ALANINE-CARBOXYPEPTIDASE/ENDOPEPTIDASE AMPH"/>
    <property type="match status" value="1"/>
</dbReference>
<evidence type="ECO:0000313" key="2">
    <source>
        <dbReference type="EMBL" id="MCG2616986.1"/>
    </source>
</evidence>